<evidence type="ECO:0000256" key="6">
    <source>
        <dbReference type="ARBA" id="ARBA00022989"/>
    </source>
</evidence>
<evidence type="ECO:0000313" key="16">
    <source>
        <dbReference type="RefSeq" id="XP_004440111.1"/>
    </source>
</evidence>
<dbReference type="Pfam" id="PF05296">
    <property type="entry name" value="TAS2R"/>
    <property type="match status" value="1"/>
</dbReference>
<dbReference type="RefSeq" id="XP_004440111.1">
    <property type="nucleotide sequence ID" value="XM_004440054.1"/>
</dbReference>
<gene>
    <name evidence="16" type="primary">LOC101394255</name>
</gene>
<evidence type="ECO:0000256" key="9">
    <source>
        <dbReference type="ARBA" id="ARBA00023170"/>
    </source>
</evidence>
<keyword evidence="7 13" id="KW-0297">G-protein coupled receptor</keyword>
<dbReference type="Gene3D" id="1.20.1070.10">
    <property type="entry name" value="Rhodopsin 7-helix transmembrane proteins"/>
    <property type="match status" value="1"/>
</dbReference>
<comment type="similarity">
    <text evidence="2 12">Belongs to the G-protein coupled receptor T2R family.</text>
</comment>
<dbReference type="GeneID" id="101394255"/>
<dbReference type="InterPro" id="IPR007960">
    <property type="entry name" value="TAS2R"/>
</dbReference>
<name>A0ABM0I4H8_CERSS</name>
<evidence type="ECO:0000256" key="7">
    <source>
        <dbReference type="ARBA" id="ARBA00023040"/>
    </source>
</evidence>
<keyword evidence="3 13" id="KW-0919">Taste</keyword>
<protein>
    <recommendedName>
        <fullName evidence="13">Taste receptor type 2</fullName>
    </recommendedName>
</protein>
<keyword evidence="4 13" id="KW-0716">Sensory transduction</keyword>
<evidence type="ECO:0000313" key="15">
    <source>
        <dbReference type="Proteomes" id="UP000694910"/>
    </source>
</evidence>
<dbReference type="SUPFAM" id="SSF81321">
    <property type="entry name" value="Family A G protein-coupled receptor-like"/>
    <property type="match status" value="1"/>
</dbReference>
<feature type="transmembrane region" description="Helical" evidence="14">
    <location>
        <begin position="125"/>
        <end position="144"/>
    </location>
</feature>
<feature type="transmembrane region" description="Helical" evidence="14">
    <location>
        <begin position="258"/>
        <end position="280"/>
    </location>
</feature>
<keyword evidence="11 13" id="KW-0807">Transducer</keyword>
<feature type="transmembrane region" description="Helical" evidence="14">
    <location>
        <begin position="177"/>
        <end position="201"/>
    </location>
</feature>
<keyword evidence="15" id="KW-1185">Reference proteome</keyword>
<evidence type="ECO:0000256" key="3">
    <source>
        <dbReference type="ARBA" id="ARBA00022480"/>
    </source>
</evidence>
<keyword evidence="9 13" id="KW-0675">Receptor</keyword>
<evidence type="ECO:0000256" key="10">
    <source>
        <dbReference type="ARBA" id="ARBA00023180"/>
    </source>
</evidence>
<evidence type="ECO:0000256" key="11">
    <source>
        <dbReference type="ARBA" id="ARBA00023224"/>
    </source>
</evidence>
<feature type="transmembrane region" description="Helical" evidence="14">
    <location>
        <begin position="51"/>
        <end position="73"/>
    </location>
</feature>
<evidence type="ECO:0000256" key="2">
    <source>
        <dbReference type="ARBA" id="ARBA00007376"/>
    </source>
</evidence>
<keyword evidence="10" id="KW-0325">Glycoprotein</keyword>
<feature type="transmembrane region" description="Helical" evidence="14">
    <location>
        <begin position="226"/>
        <end position="252"/>
    </location>
</feature>
<evidence type="ECO:0000256" key="13">
    <source>
        <dbReference type="RuleBase" id="RU004424"/>
    </source>
</evidence>
<accession>A0ABM0I4H8</accession>
<feature type="transmembrane region" description="Helical" evidence="14">
    <location>
        <begin position="6"/>
        <end position="30"/>
    </location>
</feature>
<keyword evidence="6 14" id="KW-1133">Transmembrane helix</keyword>
<evidence type="ECO:0000256" key="12">
    <source>
        <dbReference type="RuleBase" id="RU004423"/>
    </source>
</evidence>
<sequence length="299" mass="33925">MPESYLIIHLLFAVIQFLTGVLANGIIVVVNGTDLIKQRKMIPSDLLLSCLAISRICLHLAFFCINLAGLSWIEFTPFSETFAILVFVNESGLWFAAWLSVFYCGKIAPIAHPLFFWLKMRIAKLVPWLIFGSLLYTSIISVFHSKHTWTLSQKVWLDLSSNNATTQIKELSVLQCAFIGIELSLPLLIFLISALLLIFFLGRHTRQMRNTAMGTRNPSTSIHTRAFLSILSFLVLYLSYYAMIALLLSQIFKLRNFIFRFCILMIGSYSSGHSIILVLGNCKLKQNAKKFLLHSKCCQ</sequence>
<feature type="transmembrane region" description="Helical" evidence="14">
    <location>
        <begin position="93"/>
        <end position="118"/>
    </location>
</feature>
<dbReference type="Proteomes" id="UP000694910">
    <property type="component" value="Unplaced"/>
</dbReference>
<proteinExistence type="inferred from homology"/>
<evidence type="ECO:0000256" key="8">
    <source>
        <dbReference type="ARBA" id="ARBA00023136"/>
    </source>
</evidence>
<dbReference type="PANTHER" id="PTHR11394:SF149">
    <property type="entry name" value="TASTE RECEPTOR TYPE 2 MEMBER 1"/>
    <property type="match status" value="1"/>
</dbReference>
<keyword evidence="5 13" id="KW-0812">Transmembrane</keyword>
<evidence type="ECO:0000256" key="14">
    <source>
        <dbReference type="SAM" id="Phobius"/>
    </source>
</evidence>
<comment type="subcellular location">
    <subcellularLocation>
        <location evidence="1 13">Membrane</location>
        <topology evidence="1 13">Multi-pass membrane protein</topology>
    </subcellularLocation>
</comment>
<organism evidence="15 16">
    <name type="scientific">Ceratotherium simum simum</name>
    <name type="common">Southern white rhinoceros</name>
    <dbReference type="NCBI Taxonomy" id="73337"/>
    <lineage>
        <taxon>Eukaryota</taxon>
        <taxon>Metazoa</taxon>
        <taxon>Chordata</taxon>
        <taxon>Craniata</taxon>
        <taxon>Vertebrata</taxon>
        <taxon>Euteleostomi</taxon>
        <taxon>Mammalia</taxon>
        <taxon>Eutheria</taxon>
        <taxon>Laurasiatheria</taxon>
        <taxon>Perissodactyla</taxon>
        <taxon>Rhinocerotidae</taxon>
        <taxon>Ceratotherium</taxon>
    </lineage>
</organism>
<keyword evidence="8 13" id="KW-0472">Membrane</keyword>
<evidence type="ECO:0000256" key="5">
    <source>
        <dbReference type="ARBA" id="ARBA00022692"/>
    </source>
</evidence>
<evidence type="ECO:0000256" key="1">
    <source>
        <dbReference type="ARBA" id="ARBA00004141"/>
    </source>
</evidence>
<reference evidence="16" key="1">
    <citation type="submission" date="2025-08" db="UniProtKB">
        <authorList>
            <consortium name="RefSeq"/>
        </authorList>
    </citation>
    <scope>IDENTIFICATION</scope>
</reference>
<dbReference type="PANTHER" id="PTHR11394">
    <property type="entry name" value="TASTE RECEPTOR TYPE 2"/>
    <property type="match status" value="1"/>
</dbReference>
<dbReference type="CDD" id="cd15016">
    <property type="entry name" value="7tm_TAS2R1"/>
    <property type="match status" value="1"/>
</dbReference>
<evidence type="ECO:0000256" key="4">
    <source>
        <dbReference type="ARBA" id="ARBA00022606"/>
    </source>
</evidence>